<dbReference type="AlphaFoldDB" id="A0A3B0Z877"/>
<accession>A0A3B0Z877</accession>
<proteinExistence type="predicted"/>
<organism evidence="2">
    <name type="scientific">hydrothermal vent metagenome</name>
    <dbReference type="NCBI Taxonomy" id="652676"/>
    <lineage>
        <taxon>unclassified sequences</taxon>
        <taxon>metagenomes</taxon>
        <taxon>ecological metagenomes</taxon>
    </lineage>
</organism>
<gene>
    <name evidence="2" type="ORF">MNBD_GAMMA16-1379</name>
</gene>
<evidence type="ECO:0000313" key="2">
    <source>
        <dbReference type="EMBL" id="VAW83667.1"/>
    </source>
</evidence>
<evidence type="ECO:0000259" key="1">
    <source>
        <dbReference type="Pfam" id="PF10276"/>
    </source>
</evidence>
<reference evidence="2" key="1">
    <citation type="submission" date="2018-06" db="EMBL/GenBank/DDBJ databases">
        <authorList>
            <person name="Zhirakovskaya E."/>
        </authorList>
    </citation>
    <scope>NUCLEOTIDE SEQUENCE</scope>
</reference>
<dbReference type="EMBL" id="UOFO01000021">
    <property type="protein sequence ID" value="VAW83667.1"/>
    <property type="molecule type" value="Genomic_DNA"/>
</dbReference>
<sequence length="71" mass="7694">MSQNNSNQEILTPSPSLKSVPIKVSSADLPLHCPTAASPLWSSHPHVYLPIEESGIAKCPYCGAEYELTKE</sequence>
<feature type="domain" description="Zinc finger CHCC-type" evidence="1">
    <location>
        <begin position="32"/>
        <end position="66"/>
    </location>
</feature>
<dbReference type="InterPro" id="IPR019401">
    <property type="entry name" value="Znf_CHCC"/>
</dbReference>
<name>A0A3B0Z877_9ZZZZ</name>
<protein>
    <recommendedName>
        <fullName evidence="1">Zinc finger CHCC-type domain-containing protein</fullName>
    </recommendedName>
</protein>
<dbReference type="Pfam" id="PF10276">
    <property type="entry name" value="zf-CHCC"/>
    <property type="match status" value="1"/>
</dbReference>
<dbReference type="Gene3D" id="2.60.260.40">
    <property type="entry name" value="q5lls5 like domains"/>
    <property type="match status" value="1"/>
</dbReference>